<evidence type="ECO:0000313" key="2">
    <source>
        <dbReference type="EMBL" id="CBY43258.1"/>
    </source>
</evidence>
<proteinExistence type="predicted"/>
<accession>E4Z6D0</accession>
<dbReference type="EMBL" id="FN658020">
    <property type="protein sequence ID" value="CBY43258.1"/>
    <property type="molecule type" value="Genomic_DNA"/>
</dbReference>
<protein>
    <submittedName>
        <fullName evidence="2">Uncharacterized protein</fullName>
    </submittedName>
</protein>
<feature type="compositionally biased region" description="Low complexity" evidence="1">
    <location>
        <begin position="1"/>
        <end position="14"/>
    </location>
</feature>
<reference evidence="2" key="1">
    <citation type="journal article" date="2010" name="Science">
        <title>Plasticity of animal genome architecture unmasked by rapid evolution of a pelagic tunicate.</title>
        <authorList>
            <person name="Denoeud F."/>
            <person name="Henriet S."/>
            <person name="Mungpakdee S."/>
            <person name="Aury J.M."/>
            <person name="Da Silva C."/>
            <person name="Brinkmann H."/>
            <person name="Mikhaleva J."/>
            <person name="Olsen L.C."/>
            <person name="Jubin C."/>
            <person name="Canestro C."/>
            <person name="Bouquet J.M."/>
            <person name="Danks G."/>
            <person name="Poulain J."/>
            <person name="Campsteijn C."/>
            <person name="Adamski M."/>
            <person name="Cross I."/>
            <person name="Yadetie F."/>
            <person name="Muffato M."/>
            <person name="Louis A."/>
            <person name="Butcher S."/>
            <person name="Tsagkogeorga G."/>
            <person name="Konrad A."/>
            <person name="Singh S."/>
            <person name="Jensen M.F."/>
            <person name="Cong E.H."/>
            <person name="Eikeseth-Otteraa H."/>
            <person name="Noel B."/>
            <person name="Anthouard V."/>
            <person name="Porcel B.M."/>
            <person name="Kachouri-Lafond R."/>
            <person name="Nishino A."/>
            <person name="Ugolini M."/>
            <person name="Chourrout P."/>
            <person name="Nishida H."/>
            <person name="Aasland R."/>
            <person name="Huzurbazar S."/>
            <person name="Westhof E."/>
            <person name="Delsuc F."/>
            <person name="Lehrach H."/>
            <person name="Reinhardt R."/>
            <person name="Weissenbach J."/>
            <person name="Roy S.W."/>
            <person name="Artiguenave F."/>
            <person name="Postlethwait J.H."/>
            <person name="Manak J.R."/>
            <person name="Thompson E.M."/>
            <person name="Jaillon O."/>
            <person name="Du Pasquier L."/>
            <person name="Boudinot P."/>
            <person name="Liberles D.A."/>
            <person name="Volff J.N."/>
            <person name="Philippe H."/>
            <person name="Lenhard B."/>
            <person name="Roest Crollius H."/>
            <person name="Wincker P."/>
            <person name="Chourrout D."/>
        </authorList>
    </citation>
    <scope>NUCLEOTIDE SEQUENCE [LARGE SCALE GENOMIC DNA]</scope>
</reference>
<organism evidence="2">
    <name type="scientific">Oikopleura dioica</name>
    <name type="common">Tunicate</name>
    <dbReference type="NCBI Taxonomy" id="34765"/>
    <lineage>
        <taxon>Eukaryota</taxon>
        <taxon>Metazoa</taxon>
        <taxon>Chordata</taxon>
        <taxon>Tunicata</taxon>
        <taxon>Appendicularia</taxon>
        <taxon>Copelata</taxon>
        <taxon>Oikopleuridae</taxon>
        <taxon>Oikopleura</taxon>
    </lineage>
</organism>
<sequence>MASSSSSFRISTSSTPPTVDDRSSSLSPTKNGILTNSKHQTVPLPMKFR</sequence>
<feature type="non-terminal residue" evidence="2">
    <location>
        <position position="49"/>
    </location>
</feature>
<dbReference type="AlphaFoldDB" id="E4Z6D0"/>
<name>E4Z6D0_OIKDI</name>
<gene>
    <name evidence="2" type="ORF">GSOID_T00027839001</name>
</gene>
<feature type="region of interest" description="Disordered" evidence="1">
    <location>
        <begin position="1"/>
        <end position="49"/>
    </location>
</feature>
<feature type="compositionally biased region" description="Polar residues" evidence="1">
    <location>
        <begin position="24"/>
        <end position="40"/>
    </location>
</feature>
<evidence type="ECO:0000256" key="1">
    <source>
        <dbReference type="SAM" id="MobiDB-lite"/>
    </source>
</evidence>
<dbReference type="Proteomes" id="UP000011014">
    <property type="component" value="Unassembled WGS sequence"/>
</dbReference>